<accession>A0A1F6ARQ9</accession>
<feature type="transmembrane region" description="Helical" evidence="1">
    <location>
        <begin position="13"/>
        <end position="35"/>
    </location>
</feature>
<reference evidence="2 3" key="1">
    <citation type="journal article" date="2016" name="Nat. Commun.">
        <title>Thousands of microbial genomes shed light on interconnected biogeochemical processes in an aquifer system.</title>
        <authorList>
            <person name="Anantharaman K."/>
            <person name="Brown C.T."/>
            <person name="Hug L.A."/>
            <person name="Sharon I."/>
            <person name="Castelle C.J."/>
            <person name="Probst A.J."/>
            <person name="Thomas B.C."/>
            <person name="Singh A."/>
            <person name="Wilkins M.J."/>
            <person name="Karaoz U."/>
            <person name="Brodie E.L."/>
            <person name="Williams K.H."/>
            <person name="Hubbard S.S."/>
            <person name="Banfield J.F."/>
        </authorList>
    </citation>
    <scope>NUCLEOTIDE SEQUENCE [LARGE SCALE GENOMIC DNA]</scope>
</reference>
<keyword evidence="1" id="KW-1133">Transmembrane helix</keyword>
<protein>
    <submittedName>
        <fullName evidence="2">Uncharacterized protein</fullName>
    </submittedName>
</protein>
<dbReference type="AlphaFoldDB" id="A0A1F6ARQ9"/>
<keyword evidence="1" id="KW-0472">Membrane</keyword>
<gene>
    <name evidence="2" type="ORF">A2960_02360</name>
</gene>
<evidence type="ECO:0000256" key="1">
    <source>
        <dbReference type="SAM" id="Phobius"/>
    </source>
</evidence>
<evidence type="ECO:0000313" key="2">
    <source>
        <dbReference type="EMBL" id="OGG26967.1"/>
    </source>
</evidence>
<keyword evidence="1" id="KW-0812">Transmembrane</keyword>
<name>A0A1F6ARQ9_9BACT</name>
<proteinExistence type="predicted"/>
<dbReference type="EMBL" id="MFJR01000007">
    <property type="protein sequence ID" value="OGG26967.1"/>
    <property type="molecule type" value="Genomic_DNA"/>
</dbReference>
<sequence length="152" mass="16583">MKTFSSGQTILEILLALTLIILFLTGVIVLQLYAIRNVTFSQNKSLATKLAQSQLERAKVIRDSVGIDGLSLCLYTCFINDQLIPVAITPTGVYGQSLTIEVNSADCPEPQIPITPWPTIYKAISTVNWSAGAINITPVPELTLSSCITDWR</sequence>
<organism evidence="2 3">
    <name type="scientific">Candidatus Gottesmanbacteria bacterium RIFCSPLOWO2_01_FULL_39_12b</name>
    <dbReference type="NCBI Taxonomy" id="1798388"/>
    <lineage>
        <taxon>Bacteria</taxon>
        <taxon>Candidatus Gottesmaniibacteriota</taxon>
    </lineage>
</organism>
<evidence type="ECO:0000313" key="3">
    <source>
        <dbReference type="Proteomes" id="UP000176609"/>
    </source>
</evidence>
<dbReference type="Proteomes" id="UP000176609">
    <property type="component" value="Unassembled WGS sequence"/>
</dbReference>
<comment type="caution">
    <text evidence="2">The sequence shown here is derived from an EMBL/GenBank/DDBJ whole genome shotgun (WGS) entry which is preliminary data.</text>
</comment>